<keyword evidence="5" id="KW-0788">Thiol protease</keyword>
<keyword evidence="3" id="KW-0645">Protease</keyword>
<sequence length="199" mass="21199">MPILVTGFEPFSGSTLNPSQLIVAALAETQLAENLVLEVLPVEYERAGKRLEQLIAQHEPHTVVCIGQAEGRASISIETRAQNLDDANLADNSGETRTGRPISSHGSSDLATTLPVDALLEQLSSAGIPAESSTSAGTFVCNHIFYVMQQLLAGTEVRSGFIHVPLVPEQASEFSGKPTLSLATQVKAFTIVLSYLERA</sequence>
<dbReference type="InterPro" id="IPR000816">
    <property type="entry name" value="Peptidase_C15"/>
</dbReference>
<keyword evidence="4" id="KW-0378">Hydrolase</keyword>
<protein>
    <submittedName>
        <fullName evidence="7">Unannotated protein</fullName>
    </submittedName>
</protein>
<organism evidence="7">
    <name type="scientific">freshwater metagenome</name>
    <dbReference type="NCBI Taxonomy" id="449393"/>
    <lineage>
        <taxon>unclassified sequences</taxon>
        <taxon>metagenomes</taxon>
        <taxon>ecological metagenomes</taxon>
    </lineage>
</organism>
<dbReference type="Pfam" id="PF01470">
    <property type="entry name" value="Peptidase_C15"/>
    <property type="match status" value="1"/>
</dbReference>
<name>A0A6J6BN76_9ZZZZ</name>
<proteinExistence type="inferred from homology"/>
<gene>
    <name evidence="7" type="ORF">UFOPK1410_00682</name>
</gene>
<dbReference type="InterPro" id="IPR036440">
    <property type="entry name" value="Peptidase_C15-like_sf"/>
</dbReference>
<feature type="region of interest" description="Disordered" evidence="6">
    <location>
        <begin position="86"/>
        <end position="110"/>
    </location>
</feature>
<dbReference type="PRINTS" id="PR00706">
    <property type="entry name" value="PYROGLUPTASE"/>
</dbReference>
<accession>A0A6J6BN76</accession>
<dbReference type="GO" id="GO:0016920">
    <property type="term" value="F:pyroglutamyl-peptidase activity"/>
    <property type="evidence" value="ECO:0007669"/>
    <property type="project" value="InterPro"/>
</dbReference>
<evidence type="ECO:0000256" key="2">
    <source>
        <dbReference type="ARBA" id="ARBA00022490"/>
    </source>
</evidence>
<dbReference type="EMBL" id="CAEZSH010000076">
    <property type="protein sequence ID" value="CAB4540590.1"/>
    <property type="molecule type" value="Genomic_DNA"/>
</dbReference>
<dbReference type="GO" id="GO:0005829">
    <property type="term" value="C:cytosol"/>
    <property type="evidence" value="ECO:0007669"/>
    <property type="project" value="InterPro"/>
</dbReference>
<dbReference type="PIRSF" id="PIRSF015592">
    <property type="entry name" value="Prld-crbxl_pptds"/>
    <property type="match status" value="1"/>
</dbReference>
<dbReference type="PANTHER" id="PTHR23402:SF1">
    <property type="entry name" value="PYROGLUTAMYL-PEPTIDASE I"/>
    <property type="match status" value="1"/>
</dbReference>
<keyword evidence="2" id="KW-0963">Cytoplasm</keyword>
<evidence type="ECO:0000256" key="4">
    <source>
        <dbReference type="ARBA" id="ARBA00022801"/>
    </source>
</evidence>
<evidence type="ECO:0000256" key="5">
    <source>
        <dbReference type="ARBA" id="ARBA00022807"/>
    </source>
</evidence>
<evidence type="ECO:0000256" key="3">
    <source>
        <dbReference type="ARBA" id="ARBA00022670"/>
    </source>
</evidence>
<dbReference type="CDD" id="cd00501">
    <property type="entry name" value="Peptidase_C15"/>
    <property type="match status" value="1"/>
</dbReference>
<reference evidence="7" key="1">
    <citation type="submission" date="2020-05" db="EMBL/GenBank/DDBJ databases">
        <authorList>
            <person name="Chiriac C."/>
            <person name="Salcher M."/>
            <person name="Ghai R."/>
            <person name="Kavagutti S V."/>
        </authorList>
    </citation>
    <scope>NUCLEOTIDE SEQUENCE</scope>
</reference>
<dbReference type="Gene3D" id="3.40.630.20">
    <property type="entry name" value="Peptidase C15, pyroglutamyl peptidase I-like"/>
    <property type="match status" value="1"/>
</dbReference>
<comment type="similarity">
    <text evidence="1">Belongs to the peptidase C15 family.</text>
</comment>
<dbReference type="AlphaFoldDB" id="A0A6J6BN76"/>
<dbReference type="GO" id="GO:0006508">
    <property type="term" value="P:proteolysis"/>
    <property type="evidence" value="ECO:0007669"/>
    <property type="project" value="UniProtKB-KW"/>
</dbReference>
<dbReference type="PANTHER" id="PTHR23402">
    <property type="entry name" value="PROTEASE FAMILY C15 PYROGLUTAMYL-PEPTIDASE I-RELATED"/>
    <property type="match status" value="1"/>
</dbReference>
<evidence type="ECO:0000313" key="7">
    <source>
        <dbReference type="EMBL" id="CAB4540590.1"/>
    </source>
</evidence>
<evidence type="ECO:0000256" key="6">
    <source>
        <dbReference type="SAM" id="MobiDB-lite"/>
    </source>
</evidence>
<dbReference type="SUPFAM" id="SSF53182">
    <property type="entry name" value="Pyrrolidone carboxyl peptidase (pyroglutamate aminopeptidase)"/>
    <property type="match status" value="1"/>
</dbReference>
<dbReference type="InterPro" id="IPR016125">
    <property type="entry name" value="Peptidase_C15-like"/>
</dbReference>
<evidence type="ECO:0000256" key="1">
    <source>
        <dbReference type="ARBA" id="ARBA00006641"/>
    </source>
</evidence>